<keyword evidence="2" id="KW-0678">Repressor</keyword>
<dbReference type="InterPro" id="IPR036390">
    <property type="entry name" value="WH_DNA-bd_sf"/>
</dbReference>
<dbReference type="GO" id="GO:0000981">
    <property type="term" value="F:DNA-binding transcription factor activity, RNA polymerase II-specific"/>
    <property type="evidence" value="ECO:0007669"/>
    <property type="project" value="TreeGrafter"/>
</dbReference>
<dbReference type="PROSITE" id="PS50039">
    <property type="entry name" value="FORK_HEAD_3"/>
    <property type="match status" value="1"/>
</dbReference>
<dbReference type="GO" id="GO:0008270">
    <property type="term" value="F:zinc ion binding"/>
    <property type="evidence" value="ECO:0007669"/>
    <property type="project" value="UniProtKB-KW"/>
</dbReference>
<evidence type="ECO:0000256" key="6">
    <source>
        <dbReference type="ARBA" id="ARBA00023015"/>
    </source>
</evidence>
<dbReference type="Pfam" id="PF16159">
    <property type="entry name" value="FOXP-CC"/>
    <property type="match status" value="1"/>
</dbReference>
<dbReference type="InterPro" id="IPR032354">
    <property type="entry name" value="FOXP-CC"/>
</dbReference>
<reference evidence="13" key="1">
    <citation type="journal article" date="2013" name="Genetics">
        <title>The draft genome and transcriptome of Panagrellus redivivus are shaped by the harsh demands of a free-living lifestyle.</title>
        <authorList>
            <person name="Srinivasan J."/>
            <person name="Dillman A.R."/>
            <person name="Macchietto M.G."/>
            <person name="Heikkinen L."/>
            <person name="Lakso M."/>
            <person name="Fracchia K.M."/>
            <person name="Antoshechkin I."/>
            <person name="Mortazavi A."/>
            <person name="Wong G."/>
            <person name="Sternberg P.W."/>
        </authorList>
    </citation>
    <scope>NUCLEOTIDE SEQUENCE [LARGE SCALE GENOMIC DNA]</scope>
    <source>
        <strain evidence="13">MT8872</strain>
    </source>
</reference>
<evidence type="ECO:0000259" key="12">
    <source>
        <dbReference type="PROSITE" id="PS50039"/>
    </source>
</evidence>
<feature type="region of interest" description="Disordered" evidence="11">
    <location>
        <begin position="337"/>
        <end position="362"/>
    </location>
</feature>
<dbReference type="InterPro" id="IPR036388">
    <property type="entry name" value="WH-like_DNA-bd_sf"/>
</dbReference>
<evidence type="ECO:0000256" key="7">
    <source>
        <dbReference type="ARBA" id="ARBA00023125"/>
    </source>
</evidence>
<evidence type="ECO:0000256" key="5">
    <source>
        <dbReference type="ARBA" id="ARBA00022833"/>
    </source>
</evidence>
<dbReference type="WBParaSite" id="Pan_g6903.t1">
    <property type="protein sequence ID" value="Pan_g6903.t1"/>
    <property type="gene ID" value="Pan_g6903"/>
</dbReference>
<feature type="DNA-binding region" description="Fork-head" evidence="10">
    <location>
        <begin position="501"/>
        <end position="593"/>
    </location>
</feature>
<evidence type="ECO:0000256" key="11">
    <source>
        <dbReference type="SAM" id="MobiDB-lite"/>
    </source>
</evidence>
<feature type="domain" description="Fork-head" evidence="12">
    <location>
        <begin position="501"/>
        <end position="593"/>
    </location>
</feature>
<accession>A0A7E4W408</accession>
<protein>
    <submittedName>
        <fullName evidence="14">Fork-head domain-containing protein</fullName>
    </submittedName>
</protein>
<keyword evidence="7 10" id="KW-0238">DNA-binding</keyword>
<evidence type="ECO:0000256" key="2">
    <source>
        <dbReference type="ARBA" id="ARBA00022491"/>
    </source>
</evidence>
<dbReference type="SUPFAM" id="SSF46785">
    <property type="entry name" value="Winged helix' DNA-binding domain"/>
    <property type="match status" value="1"/>
</dbReference>
<feature type="compositionally biased region" description="Polar residues" evidence="11">
    <location>
        <begin position="648"/>
        <end position="662"/>
    </location>
</feature>
<evidence type="ECO:0000256" key="3">
    <source>
        <dbReference type="ARBA" id="ARBA00022723"/>
    </source>
</evidence>
<dbReference type="Gene3D" id="1.20.5.340">
    <property type="match status" value="1"/>
</dbReference>
<feature type="compositionally biased region" description="Polar residues" evidence="11">
    <location>
        <begin position="337"/>
        <end position="347"/>
    </location>
</feature>
<keyword evidence="4" id="KW-0863">Zinc-finger</keyword>
<dbReference type="InterPro" id="IPR050998">
    <property type="entry name" value="FOXP"/>
</dbReference>
<dbReference type="AlphaFoldDB" id="A0A7E4W408"/>
<evidence type="ECO:0000256" key="9">
    <source>
        <dbReference type="ARBA" id="ARBA00023242"/>
    </source>
</evidence>
<keyword evidence="9 10" id="KW-0539">Nucleus</keyword>
<dbReference type="PANTHER" id="PTHR45796:SF4">
    <property type="entry name" value="FORKHEAD BOX P, ISOFORM C"/>
    <property type="match status" value="1"/>
</dbReference>
<dbReference type="InterPro" id="IPR047412">
    <property type="entry name" value="FH_FOXP1_P2"/>
</dbReference>
<dbReference type="PROSITE" id="PS00658">
    <property type="entry name" value="FORK_HEAD_2"/>
    <property type="match status" value="1"/>
</dbReference>
<dbReference type="InterPro" id="IPR001766">
    <property type="entry name" value="Fork_head_dom"/>
</dbReference>
<keyword evidence="6" id="KW-0805">Transcription regulation</keyword>
<dbReference type="FunFam" id="1.10.10.10:FF:000010">
    <property type="entry name" value="Forkhead box P2 isoform B"/>
    <property type="match status" value="1"/>
</dbReference>
<dbReference type="GO" id="GO:0005634">
    <property type="term" value="C:nucleus"/>
    <property type="evidence" value="ECO:0007669"/>
    <property type="project" value="UniProtKB-SubCell"/>
</dbReference>
<evidence type="ECO:0000256" key="10">
    <source>
        <dbReference type="PROSITE-ProRule" id="PRU00089"/>
    </source>
</evidence>
<feature type="region of interest" description="Disordered" evidence="11">
    <location>
        <begin position="634"/>
        <end position="705"/>
    </location>
</feature>
<feature type="region of interest" description="Disordered" evidence="11">
    <location>
        <begin position="423"/>
        <end position="473"/>
    </location>
</feature>
<reference evidence="14" key="2">
    <citation type="submission" date="2020-10" db="UniProtKB">
        <authorList>
            <consortium name="WormBaseParasite"/>
        </authorList>
    </citation>
    <scope>IDENTIFICATION</scope>
</reference>
<dbReference type="PANTHER" id="PTHR45796">
    <property type="entry name" value="FORKHEAD BOX P, ISOFORM C"/>
    <property type="match status" value="1"/>
</dbReference>
<dbReference type="Gene3D" id="1.10.10.10">
    <property type="entry name" value="Winged helix-like DNA-binding domain superfamily/Winged helix DNA-binding domain"/>
    <property type="match status" value="1"/>
</dbReference>
<evidence type="ECO:0000256" key="8">
    <source>
        <dbReference type="ARBA" id="ARBA00023163"/>
    </source>
</evidence>
<evidence type="ECO:0000313" key="13">
    <source>
        <dbReference type="Proteomes" id="UP000492821"/>
    </source>
</evidence>
<keyword evidence="13" id="KW-1185">Reference proteome</keyword>
<dbReference type="Proteomes" id="UP000492821">
    <property type="component" value="Unassembled WGS sequence"/>
</dbReference>
<evidence type="ECO:0000256" key="1">
    <source>
        <dbReference type="ARBA" id="ARBA00004123"/>
    </source>
</evidence>
<feature type="compositionally biased region" description="Polar residues" evidence="11">
    <location>
        <begin position="432"/>
        <end position="450"/>
    </location>
</feature>
<name>A0A7E4W408_PANRE</name>
<dbReference type="InterPro" id="IPR030456">
    <property type="entry name" value="TF_fork_head_CS_2"/>
</dbReference>
<dbReference type="CDD" id="cd20065">
    <property type="entry name" value="FH_FOXP2"/>
    <property type="match status" value="1"/>
</dbReference>
<feature type="compositionally biased region" description="Polar residues" evidence="11">
    <location>
        <begin position="687"/>
        <end position="705"/>
    </location>
</feature>
<feature type="compositionally biased region" description="Low complexity" evidence="11">
    <location>
        <begin position="458"/>
        <end position="471"/>
    </location>
</feature>
<sequence length="705" mass="75152">MNTKPPLPSGEKNVRRTASVADLASYRLSSFSPAPTFSFSPKSGATGVNQSSYSSRVIHPPSLLSTVTAASAAPSEVAPTTLVYSQASSSSACTSGNPSQFSISSSQASNTLIENLAAVAAAAASAGVPGLQNQVNLSAGSQPVSSASIGILENAGLALAGHSGNSLPQSTTLESILMMAIQERVAQQIATAPMDRLWNSILNIGGSTTPTPGIPSPLDLTSLQGASSVGGFNLNSLNALLSATLPAPIPQTQSPHPLYQHGLCVWPQCNAPCESYGIFIQHLTQFHTPERSSQQYRTQIELVESLEHRLTKERARLNAMKAHMHFKLSPDMALSCQSVGPQTSSDVSPLVSPKPTVTSPSRMLYPCSSSASSVTPANLNEGTTVTAGMMPSNMGGVDLNAVHQHVASRDALAALAAAAASSNPVPAPLSSQLNPDEPSSSMLTHNVSSTPIPPRKPVTSSSTSNLALSNNSRRRVSDKAVMPISADIERNREFYRNHDVRPPYTYASLIRQAIMESRDCQLTLNEIYQWFTETFAYFRRNAATWKNAVRHNLSLHKCFARVEQNVKGAVWTVDDSEFYKRRPQRASSARSVKPSTPASMEQNVVNALAQAHHNFLGSKFDERSQSVGGIMIKEEPESYPGYGDGLESSVSTPINRPSSAGPSNVKREEASPQLIVDDSEDDDRPSLNENLASTELNSANCTEKI</sequence>
<keyword evidence="3" id="KW-0479">Metal-binding</keyword>
<comment type="subcellular location">
    <subcellularLocation>
        <location evidence="1 10">Nucleus</location>
    </subcellularLocation>
</comment>
<evidence type="ECO:0000313" key="14">
    <source>
        <dbReference type="WBParaSite" id="Pan_g6903.t1"/>
    </source>
</evidence>
<organism evidence="13 14">
    <name type="scientific">Panagrellus redivivus</name>
    <name type="common">Microworm</name>
    <dbReference type="NCBI Taxonomy" id="6233"/>
    <lineage>
        <taxon>Eukaryota</taxon>
        <taxon>Metazoa</taxon>
        <taxon>Ecdysozoa</taxon>
        <taxon>Nematoda</taxon>
        <taxon>Chromadorea</taxon>
        <taxon>Rhabditida</taxon>
        <taxon>Tylenchina</taxon>
        <taxon>Panagrolaimomorpha</taxon>
        <taxon>Panagrolaimoidea</taxon>
        <taxon>Panagrolaimidae</taxon>
        <taxon>Panagrellus</taxon>
    </lineage>
</organism>
<keyword evidence="5" id="KW-0862">Zinc</keyword>
<dbReference type="Pfam" id="PF00250">
    <property type="entry name" value="Forkhead"/>
    <property type="match status" value="1"/>
</dbReference>
<dbReference type="PRINTS" id="PR00053">
    <property type="entry name" value="FORKHEAD"/>
</dbReference>
<dbReference type="SMART" id="SM00339">
    <property type="entry name" value="FH"/>
    <property type="match status" value="1"/>
</dbReference>
<proteinExistence type="predicted"/>
<keyword evidence="8" id="KW-0804">Transcription</keyword>
<evidence type="ECO:0000256" key="4">
    <source>
        <dbReference type="ARBA" id="ARBA00022771"/>
    </source>
</evidence>
<dbReference type="GO" id="GO:0000978">
    <property type="term" value="F:RNA polymerase II cis-regulatory region sequence-specific DNA binding"/>
    <property type="evidence" value="ECO:0007669"/>
    <property type="project" value="TreeGrafter"/>
</dbReference>